<feature type="region of interest" description="Disordered" evidence="1">
    <location>
        <begin position="48"/>
        <end position="87"/>
    </location>
</feature>
<evidence type="ECO:0000256" key="1">
    <source>
        <dbReference type="SAM" id="MobiDB-lite"/>
    </source>
</evidence>
<dbReference type="EMBL" id="FNVO01000015">
    <property type="protein sequence ID" value="SEG82859.1"/>
    <property type="molecule type" value="Genomic_DNA"/>
</dbReference>
<evidence type="ECO:0000313" key="2">
    <source>
        <dbReference type="EMBL" id="SEG82859.1"/>
    </source>
</evidence>
<accession>A0A1H6DC94</accession>
<reference evidence="3" key="1">
    <citation type="submission" date="2016-10" db="EMBL/GenBank/DDBJ databases">
        <authorList>
            <person name="Varghese N."/>
            <person name="Submissions S."/>
        </authorList>
    </citation>
    <scope>NUCLEOTIDE SEQUENCE [LARGE SCALE GENOMIC DNA]</scope>
    <source>
        <strain evidence="3">DSM 43163</strain>
    </source>
</reference>
<dbReference type="RefSeq" id="WP_160147128.1">
    <property type="nucleotide sequence ID" value="NZ_FNVO01000015.1"/>
</dbReference>
<dbReference type="AlphaFoldDB" id="A0A1H6DC94"/>
<evidence type="ECO:0000313" key="3">
    <source>
        <dbReference type="Proteomes" id="UP000236723"/>
    </source>
</evidence>
<protein>
    <submittedName>
        <fullName evidence="2">Uncharacterized protein</fullName>
    </submittedName>
</protein>
<gene>
    <name evidence="2" type="ORF">SAMN04489712_11597</name>
</gene>
<sequence length="87" mass="9189">MPYVIKSVFPERVGLFTGLAMMLMSTGAAMSSDGRPLDAVELVAHRTRNDDRADAHGHLGTVGGAPGDAEQCADPRPSGFGEPHERV</sequence>
<organism evidence="2 3">
    <name type="scientific">Thermomonospora echinospora</name>
    <dbReference type="NCBI Taxonomy" id="1992"/>
    <lineage>
        <taxon>Bacteria</taxon>
        <taxon>Bacillati</taxon>
        <taxon>Actinomycetota</taxon>
        <taxon>Actinomycetes</taxon>
        <taxon>Streptosporangiales</taxon>
        <taxon>Thermomonosporaceae</taxon>
        <taxon>Thermomonospora</taxon>
    </lineage>
</organism>
<proteinExistence type="predicted"/>
<keyword evidence="3" id="KW-1185">Reference proteome</keyword>
<feature type="compositionally biased region" description="Basic and acidic residues" evidence="1">
    <location>
        <begin position="48"/>
        <end position="57"/>
    </location>
</feature>
<dbReference type="Proteomes" id="UP000236723">
    <property type="component" value="Unassembled WGS sequence"/>
</dbReference>
<dbReference type="OrthoDB" id="5317164at2"/>
<name>A0A1H6DC94_9ACTN</name>